<dbReference type="Proteomes" id="UP001177021">
    <property type="component" value="Unassembled WGS sequence"/>
</dbReference>
<proteinExistence type="predicted"/>
<accession>A0ACB0J9X9</accession>
<name>A0ACB0J9X9_TRIPR</name>
<sequence>MVSGKSFYKRYLVESQLYEHSTIDVPNFALWQHYQLYVFQLSIFFFVCVVVFGYTLLTRVQCNDLAYI</sequence>
<keyword evidence="2" id="KW-1185">Reference proteome</keyword>
<evidence type="ECO:0000313" key="2">
    <source>
        <dbReference type="Proteomes" id="UP001177021"/>
    </source>
</evidence>
<comment type="caution">
    <text evidence="1">The sequence shown here is derived from an EMBL/GenBank/DDBJ whole genome shotgun (WGS) entry which is preliminary data.</text>
</comment>
<protein>
    <submittedName>
        <fullName evidence="1">Uncharacterized protein</fullName>
    </submittedName>
</protein>
<organism evidence="1 2">
    <name type="scientific">Trifolium pratense</name>
    <name type="common">Red clover</name>
    <dbReference type="NCBI Taxonomy" id="57577"/>
    <lineage>
        <taxon>Eukaryota</taxon>
        <taxon>Viridiplantae</taxon>
        <taxon>Streptophyta</taxon>
        <taxon>Embryophyta</taxon>
        <taxon>Tracheophyta</taxon>
        <taxon>Spermatophyta</taxon>
        <taxon>Magnoliopsida</taxon>
        <taxon>eudicotyledons</taxon>
        <taxon>Gunneridae</taxon>
        <taxon>Pentapetalae</taxon>
        <taxon>rosids</taxon>
        <taxon>fabids</taxon>
        <taxon>Fabales</taxon>
        <taxon>Fabaceae</taxon>
        <taxon>Papilionoideae</taxon>
        <taxon>50 kb inversion clade</taxon>
        <taxon>NPAAA clade</taxon>
        <taxon>Hologalegina</taxon>
        <taxon>IRL clade</taxon>
        <taxon>Trifolieae</taxon>
        <taxon>Trifolium</taxon>
    </lineage>
</organism>
<gene>
    <name evidence="1" type="ORF">MILVUS5_LOCUS11399</name>
</gene>
<evidence type="ECO:0000313" key="1">
    <source>
        <dbReference type="EMBL" id="CAJ2641834.1"/>
    </source>
</evidence>
<reference evidence="1" key="1">
    <citation type="submission" date="2023-10" db="EMBL/GenBank/DDBJ databases">
        <authorList>
            <person name="Rodriguez Cubillos JULIANA M."/>
            <person name="De Vega J."/>
        </authorList>
    </citation>
    <scope>NUCLEOTIDE SEQUENCE</scope>
</reference>
<dbReference type="EMBL" id="CASHSV030000024">
    <property type="protein sequence ID" value="CAJ2641834.1"/>
    <property type="molecule type" value="Genomic_DNA"/>
</dbReference>